<gene>
    <name evidence="2" type="ORF">GCM10009754_18060</name>
</gene>
<reference evidence="2 3" key="1">
    <citation type="journal article" date="2019" name="Int. J. Syst. Evol. Microbiol.">
        <title>The Global Catalogue of Microorganisms (GCM) 10K type strain sequencing project: providing services to taxonomists for standard genome sequencing and annotation.</title>
        <authorList>
            <consortium name="The Broad Institute Genomics Platform"/>
            <consortium name="The Broad Institute Genome Sequencing Center for Infectious Disease"/>
            <person name="Wu L."/>
            <person name="Ma J."/>
        </authorList>
    </citation>
    <scope>NUCLEOTIDE SEQUENCE [LARGE SCALE GENOMIC DNA]</scope>
    <source>
        <strain evidence="2 3">JCM 14545</strain>
    </source>
</reference>
<proteinExistence type="predicted"/>
<dbReference type="Gene3D" id="1.20.1250.20">
    <property type="entry name" value="MFS general substrate transporter like domains"/>
    <property type="match status" value="1"/>
</dbReference>
<evidence type="ECO:0000313" key="3">
    <source>
        <dbReference type="Proteomes" id="UP001501116"/>
    </source>
</evidence>
<dbReference type="Proteomes" id="UP001501116">
    <property type="component" value="Unassembled WGS sequence"/>
</dbReference>
<keyword evidence="1" id="KW-0812">Transmembrane</keyword>
<keyword evidence="3" id="KW-1185">Reference proteome</keyword>
<name>A0ABN2QCV7_9PSEU</name>
<dbReference type="SUPFAM" id="SSF103473">
    <property type="entry name" value="MFS general substrate transporter"/>
    <property type="match status" value="1"/>
</dbReference>
<feature type="transmembrane region" description="Helical" evidence="1">
    <location>
        <begin position="84"/>
        <end position="105"/>
    </location>
</feature>
<keyword evidence="1" id="KW-1133">Transmembrane helix</keyword>
<feature type="transmembrane region" description="Helical" evidence="1">
    <location>
        <begin position="6"/>
        <end position="36"/>
    </location>
</feature>
<protein>
    <recommendedName>
        <fullName evidence="4">MFS transporter</fullName>
    </recommendedName>
</protein>
<keyword evidence="1" id="KW-0472">Membrane</keyword>
<dbReference type="RefSeq" id="WP_344415562.1">
    <property type="nucleotide sequence ID" value="NZ_BAAANN010000006.1"/>
</dbReference>
<comment type="caution">
    <text evidence="2">The sequence shown here is derived from an EMBL/GenBank/DDBJ whole genome shotgun (WGS) entry which is preliminary data.</text>
</comment>
<sequence length="125" mass="12395">MLAGGGVIAAAVIAVPAVGYAGFALAGIGAAASFPLALSLAGKQGKRADGSGGEREIAFVGTVGYTGFVAAPPVIGLIAQHSSLAVSFGLVGVVALVIAPLARGFGVARKERPIRQRVRETRSIL</sequence>
<feature type="transmembrane region" description="Helical" evidence="1">
    <location>
        <begin position="57"/>
        <end position="78"/>
    </location>
</feature>
<dbReference type="EMBL" id="BAAANN010000006">
    <property type="protein sequence ID" value="GAA1949838.1"/>
    <property type="molecule type" value="Genomic_DNA"/>
</dbReference>
<dbReference type="InterPro" id="IPR036259">
    <property type="entry name" value="MFS_trans_sf"/>
</dbReference>
<evidence type="ECO:0000313" key="2">
    <source>
        <dbReference type="EMBL" id="GAA1949838.1"/>
    </source>
</evidence>
<evidence type="ECO:0000256" key="1">
    <source>
        <dbReference type="SAM" id="Phobius"/>
    </source>
</evidence>
<organism evidence="2 3">
    <name type="scientific">Amycolatopsis minnesotensis</name>
    <dbReference type="NCBI Taxonomy" id="337894"/>
    <lineage>
        <taxon>Bacteria</taxon>
        <taxon>Bacillati</taxon>
        <taxon>Actinomycetota</taxon>
        <taxon>Actinomycetes</taxon>
        <taxon>Pseudonocardiales</taxon>
        <taxon>Pseudonocardiaceae</taxon>
        <taxon>Amycolatopsis</taxon>
    </lineage>
</organism>
<accession>A0ABN2QCV7</accession>
<evidence type="ECO:0008006" key="4">
    <source>
        <dbReference type="Google" id="ProtNLM"/>
    </source>
</evidence>